<sequence length="67" mass="7760">MLGRREYTPRDLEIVRKIMTDCGPADAVRSEGMALVEQAKSILKEFPANVYRRCLTDLVDYLIDREK</sequence>
<organism evidence="1">
    <name type="scientific">bioreactor metagenome</name>
    <dbReference type="NCBI Taxonomy" id="1076179"/>
    <lineage>
        <taxon>unclassified sequences</taxon>
        <taxon>metagenomes</taxon>
        <taxon>ecological metagenomes</taxon>
    </lineage>
</organism>
<evidence type="ECO:0000313" key="1">
    <source>
        <dbReference type="EMBL" id="MPN35719.1"/>
    </source>
</evidence>
<dbReference type="EMBL" id="VSSQ01089501">
    <property type="protein sequence ID" value="MPN35719.1"/>
    <property type="molecule type" value="Genomic_DNA"/>
</dbReference>
<dbReference type="SUPFAM" id="SSF48576">
    <property type="entry name" value="Terpenoid synthases"/>
    <property type="match status" value="1"/>
</dbReference>
<comment type="caution">
    <text evidence="1">The sequence shown here is derived from an EMBL/GenBank/DDBJ whole genome shotgun (WGS) entry which is preliminary data.</text>
</comment>
<dbReference type="InterPro" id="IPR008949">
    <property type="entry name" value="Isoprenoid_synthase_dom_sf"/>
</dbReference>
<name>A0A645HC75_9ZZZZ</name>
<dbReference type="Gene3D" id="1.10.600.10">
    <property type="entry name" value="Farnesyl Diphosphate Synthase"/>
    <property type="match status" value="1"/>
</dbReference>
<dbReference type="AlphaFoldDB" id="A0A645HC75"/>
<accession>A0A645HC75</accession>
<proteinExistence type="predicted"/>
<reference evidence="1" key="1">
    <citation type="submission" date="2019-08" db="EMBL/GenBank/DDBJ databases">
        <authorList>
            <person name="Kucharzyk K."/>
            <person name="Murdoch R.W."/>
            <person name="Higgins S."/>
            <person name="Loffler F."/>
        </authorList>
    </citation>
    <scope>NUCLEOTIDE SEQUENCE</scope>
</reference>
<gene>
    <name evidence="1" type="ORF">SDC9_183217</name>
</gene>
<protein>
    <submittedName>
        <fullName evidence="1">Uncharacterized protein</fullName>
    </submittedName>
</protein>